<dbReference type="EMBL" id="BNJQ01000018">
    <property type="protein sequence ID" value="GHP07901.1"/>
    <property type="molecule type" value="Genomic_DNA"/>
</dbReference>
<feature type="region of interest" description="Disordered" evidence="4">
    <location>
        <begin position="57"/>
        <end position="135"/>
    </location>
</feature>
<feature type="domain" description="WW" evidence="5">
    <location>
        <begin position="85"/>
        <end position="119"/>
    </location>
</feature>
<dbReference type="OrthoDB" id="1919336at2759"/>
<dbReference type="CDD" id="cd00201">
    <property type="entry name" value="WW"/>
    <property type="match status" value="1"/>
</dbReference>
<dbReference type="SMART" id="SM00398">
    <property type="entry name" value="HMG"/>
    <property type="match status" value="2"/>
</dbReference>
<dbReference type="Gene3D" id="2.20.70.10">
    <property type="match status" value="1"/>
</dbReference>
<keyword evidence="8" id="KW-1185">Reference proteome</keyword>
<dbReference type="InterPro" id="IPR036910">
    <property type="entry name" value="HMG_box_dom_sf"/>
</dbReference>
<dbReference type="InterPro" id="IPR050342">
    <property type="entry name" value="HMGB"/>
</dbReference>
<dbReference type="SUPFAM" id="SSF47095">
    <property type="entry name" value="HMG-box"/>
    <property type="match status" value="2"/>
</dbReference>
<organism evidence="7 8">
    <name type="scientific">Pycnococcus provasolii</name>
    <dbReference type="NCBI Taxonomy" id="41880"/>
    <lineage>
        <taxon>Eukaryota</taxon>
        <taxon>Viridiplantae</taxon>
        <taxon>Chlorophyta</taxon>
        <taxon>Pseudoscourfieldiophyceae</taxon>
        <taxon>Pseudoscourfieldiales</taxon>
        <taxon>Pycnococcaceae</taxon>
        <taxon>Pycnococcus</taxon>
    </lineage>
</organism>
<feature type="domain" description="HMG box" evidence="6">
    <location>
        <begin position="13"/>
        <end position="81"/>
    </location>
</feature>
<feature type="compositionally biased region" description="Basic and acidic residues" evidence="4">
    <location>
        <begin position="119"/>
        <end position="135"/>
    </location>
</feature>
<feature type="domain" description="HMG box" evidence="6">
    <location>
        <begin position="134"/>
        <end position="202"/>
    </location>
</feature>
<evidence type="ECO:0000313" key="8">
    <source>
        <dbReference type="Proteomes" id="UP000660262"/>
    </source>
</evidence>
<keyword evidence="2 3" id="KW-0539">Nucleus</keyword>
<dbReference type="PANTHER" id="PTHR48112">
    <property type="entry name" value="HIGH MOBILITY GROUP PROTEIN DSP1"/>
    <property type="match status" value="1"/>
</dbReference>
<evidence type="ECO:0000256" key="4">
    <source>
        <dbReference type="SAM" id="MobiDB-lite"/>
    </source>
</evidence>
<evidence type="ECO:0000313" key="7">
    <source>
        <dbReference type="EMBL" id="GHP07901.1"/>
    </source>
</evidence>
<gene>
    <name evidence="7" type="ORF">PPROV_000664300</name>
</gene>
<feature type="compositionally biased region" description="Basic and acidic residues" evidence="4">
    <location>
        <begin position="57"/>
        <end position="79"/>
    </location>
</feature>
<keyword evidence="1 3" id="KW-0238">DNA-binding</keyword>
<dbReference type="GO" id="GO:0003677">
    <property type="term" value="F:DNA binding"/>
    <property type="evidence" value="ECO:0007669"/>
    <property type="project" value="UniProtKB-UniRule"/>
</dbReference>
<feature type="region of interest" description="Disordered" evidence="4">
    <location>
        <begin position="177"/>
        <end position="207"/>
    </location>
</feature>
<reference evidence="7" key="1">
    <citation type="submission" date="2020-10" db="EMBL/GenBank/DDBJ databases">
        <title>Unveiling of a novel bifunctional photoreceptor, Dualchrome1, isolated from a cosmopolitan green alga.</title>
        <authorList>
            <person name="Suzuki S."/>
            <person name="Kawachi M."/>
        </authorList>
    </citation>
    <scope>NUCLEOTIDE SEQUENCE</scope>
    <source>
        <strain evidence="7">NIES 2893</strain>
    </source>
</reference>
<evidence type="ECO:0000256" key="1">
    <source>
        <dbReference type="ARBA" id="ARBA00023125"/>
    </source>
</evidence>
<proteinExistence type="predicted"/>
<feature type="DNA-binding region" description="HMG box" evidence="3">
    <location>
        <begin position="13"/>
        <end position="81"/>
    </location>
</feature>
<evidence type="ECO:0000259" key="5">
    <source>
        <dbReference type="PROSITE" id="PS50020"/>
    </source>
</evidence>
<accession>A0A830HR26</accession>
<dbReference type="InterPro" id="IPR001202">
    <property type="entry name" value="WW_dom"/>
</dbReference>
<dbReference type="InterPro" id="IPR009071">
    <property type="entry name" value="HMG_box_dom"/>
</dbReference>
<dbReference type="PROSITE" id="PS50118">
    <property type="entry name" value="HMG_BOX_2"/>
    <property type="match status" value="2"/>
</dbReference>
<evidence type="ECO:0008006" key="9">
    <source>
        <dbReference type="Google" id="ProtNLM"/>
    </source>
</evidence>
<comment type="caution">
    <text evidence="7">The sequence shown here is derived from an EMBL/GenBank/DDBJ whole genome shotgun (WGS) entry which is preliminary data.</text>
</comment>
<dbReference type="SUPFAM" id="SSF51045">
    <property type="entry name" value="WW domain"/>
    <property type="match status" value="1"/>
</dbReference>
<dbReference type="PRINTS" id="PR00886">
    <property type="entry name" value="HIGHMOBLTY12"/>
</dbReference>
<dbReference type="PROSITE" id="PS50020">
    <property type="entry name" value="WW_DOMAIN_2"/>
    <property type="match status" value="1"/>
</dbReference>
<dbReference type="GO" id="GO:0005634">
    <property type="term" value="C:nucleus"/>
    <property type="evidence" value="ECO:0007669"/>
    <property type="project" value="UniProtKB-UniRule"/>
</dbReference>
<dbReference type="Pfam" id="PF00505">
    <property type="entry name" value="HMG_box"/>
    <property type="match status" value="2"/>
</dbReference>
<dbReference type="Pfam" id="PF00397">
    <property type="entry name" value="WW"/>
    <property type="match status" value="1"/>
</dbReference>
<sequence length="207" mass="23740">MVKSDRPKDPNAPKRAKSAYFFFMDDVRDKVKKKHPTAGIGELGKLMGEMWSKLSEKEKLPYQKKADKDKERYNAEKEAYVPPTPQMPKDWAEAQDPNTGKTYYYNRKTSETTWSRPEAPPEKPKKKKKDPDAPKRAKSAYFFFMDAVRGKTKADNPTATIGELGKLMGAAWSKIADKDKAKYEKEAAADKERYERAKAEYERTKAA</sequence>
<evidence type="ECO:0000259" key="6">
    <source>
        <dbReference type="PROSITE" id="PS50118"/>
    </source>
</evidence>
<dbReference type="Gene3D" id="1.10.30.10">
    <property type="entry name" value="High mobility group box domain"/>
    <property type="match status" value="2"/>
</dbReference>
<name>A0A830HR26_9CHLO</name>
<dbReference type="Proteomes" id="UP000660262">
    <property type="component" value="Unassembled WGS sequence"/>
</dbReference>
<protein>
    <recommendedName>
        <fullName evidence="9">HMG box domain-containing protein</fullName>
    </recommendedName>
</protein>
<dbReference type="SMART" id="SM00456">
    <property type="entry name" value="WW"/>
    <property type="match status" value="1"/>
</dbReference>
<dbReference type="AlphaFoldDB" id="A0A830HR26"/>
<dbReference type="InterPro" id="IPR036020">
    <property type="entry name" value="WW_dom_sf"/>
</dbReference>
<evidence type="ECO:0000256" key="2">
    <source>
        <dbReference type="ARBA" id="ARBA00023242"/>
    </source>
</evidence>
<dbReference type="FunFam" id="1.10.30.10:FF:000016">
    <property type="entry name" value="FACT complex subunit SSRP1"/>
    <property type="match status" value="1"/>
</dbReference>
<feature type="DNA-binding region" description="HMG box" evidence="3">
    <location>
        <begin position="134"/>
        <end position="202"/>
    </location>
</feature>
<evidence type="ECO:0000256" key="3">
    <source>
        <dbReference type="PROSITE-ProRule" id="PRU00267"/>
    </source>
</evidence>
<dbReference type="PROSITE" id="PS01159">
    <property type="entry name" value="WW_DOMAIN_1"/>
    <property type="match status" value="1"/>
</dbReference>